<feature type="domain" description="RNA-binding S4" evidence="5">
    <location>
        <begin position="56"/>
        <end position="117"/>
    </location>
</feature>
<dbReference type="AlphaFoldDB" id="A0A1J5RW89"/>
<comment type="caution">
    <text evidence="6">The sequence shown here is derived from an EMBL/GenBank/DDBJ whole genome shotgun (WGS) entry which is preliminary data.</text>
</comment>
<dbReference type="FunFam" id="3.30.70.1560:FF:000001">
    <property type="entry name" value="Pseudouridine synthase"/>
    <property type="match status" value="1"/>
</dbReference>
<dbReference type="Gene3D" id="3.30.70.1560">
    <property type="entry name" value="Alpha-L RNA-binding motif"/>
    <property type="match status" value="1"/>
</dbReference>
<dbReference type="PROSITE" id="PS50889">
    <property type="entry name" value="S4"/>
    <property type="match status" value="1"/>
</dbReference>
<evidence type="ECO:0000256" key="1">
    <source>
        <dbReference type="ARBA" id="ARBA00008348"/>
    </source>
</evidence>
<proteinExistence type="inferred from homology"/>
<name>A0A1J5RW89_9ZZZZ</name>
<dbReference type="InterPro" id="IPR020094">
    <property type="entry name" value="TruA/RsuA/RluB/E/F_N"/>
</dbReference>
<dbReference type="PROSITE" id="PS01149">
    <property type="entry name" value="PSI_RSU"/>
    <property type="match status" value="1"/>
</dbReference>
<evidence type="ECO:0000256" key="4">
    <source>
        <dbReference type="SAM" id="MobiDB-lite"/>
    </source>
</evidence>
<dbReference type="InterPro" id="IPR018496">
    <property type="entry name" value="PsdUridine_synth_RsuA/RluB_CS"/>
</dbReference>
<dbReference type="InterPro" id="IPR036986">
    <property type="entry name" value="S4_RNA-bd_sf"/>
</dbReference>
<keyword evidence="2" id="KW-0694">RNA-binding</keyword>
<dbReference type="InterPro" id="IPR042092">
    <property type="entry name" value="PsdUridine_s_RsuA/RluB/E/F_cat"/>
</dbReference>
<feature type="compositionally biased region" description="Basic and acidic residues" evidence="4">
    <location>
        <begin position="24"/>
        <end position="33"/>
    </location>
</feature>
<organism evidence="6">
    <name type="scientific">mine drainage metagenome</name>
    <dbReference type="NCBI Taxonomy" id="410659"/>
    <lineage>
        <taxon>unclassified sequences</taxon>
        <taxon>metagenomes</taxon>
        <taxon>ecological metagenomes</taxon>
    </lineage>
</organism>
<dbReference type="SMART" id="SM00363">
    <property type="entry name" value="S4"/>
    <property type="match status" value="1"/>
</dbReference>
<dbReference type="InterPro" id="IPR002942">
    <property type="entry name" value="S4_RNA-bd"/>
</dbReference>
<dbReference type="GO" id="GO:0003723">
    <property type="term" value="F:RNA binding"/>
    <property type="evidence" value="ECO:0007669"/>
    <property type="project" value="UniProtKB-KW"/>
</dbReference>
<evidence type="ECO:0000313" key="6">
    <source>
        <dbReference type="EMBL" id="OIQ96255.1"/>
    </source>
</evidence>
<dbReference type="PANTHER" id="PTHR47683:SF3">
    <property type="entry name" value="RIBOSOMAL LARGE SUBUNIT PSEUDOURIDINE SYNTHASE B"/>
    <property type="match status" value="1"/>
</dbReference>
<dbReference type="InterPro" id="IPR050343">
    <property type="entry name" value="RsuA_PseudoU_synthase"/>
</dbReference>
<dbReference type="SUPFAM" id="SSF55120">
    <property type="entry name" value="Pseudouridine synthase"/>
    <property type="match status" value="1"/>
</dbReference>
<evidence type="ECO:0000259" key="5">
    <source>
        <dbReference type="SMART" id="SM00363"/>
    </source>
</evidence>
<dbReference type="CDD" id="cd02556">
    <property type="entry name" value="PseudoU_synth_RluB"/>
    <property type="match status" value="1"/>
</dbReference>
<comment type="similarity">
    <text evidence="1">Belongs to the pseudouridine synthase RsuA family.</text>
</comment>
<dbReference type="InterPro" id="IPR000748">
    <property type="entry name" value="PsdUridine_synth_RsuA/RluB/E/F"/>
</dbReference>
<dbReference type="NCBIfam" id="NF007976">
    <property type="entry name" value="PRK10700.1"/>
    <property type="match status" value="1"/>
</dbReference>
<dbReference type="InterPro" id="IPR020103">
    <property type="entry name" value="PsdUridine_synth_cat_dom_sf"/>
</dbReference>
<evidence type="ECO:0000256" key="3">
    <source>
        <dbReference type="ARBA" id="ARBA00023235"/>
    </source>
</evidence>
<dbReference type="EC" id="5.4.99.22" evidence="6"/>
<dbReference type="GO" id="GO:0006364">
    <property type="term" value="P:rRNA processing"/>
    <property type="evidence" value="ECO:0007669"/>
    <property type="project" value="UniProtKB-ARBA"/>
</dbReference>
<evidence type="ECO:0000256" key="2">
    <source>
        <dbReference type="ARBA" id="ARBA00022884"/>
    </source>
</evidence>
<dbReference type="PANTHER" id="PTHR47683">
    <property type="entry name" value="PSEUDOURIDINE SYNTHASE FAMILY PROTEIN-RELATED"/>
    <property type="match status" value="1"/>
</dbReference>
<gene>
    <name evidence="6" type="primary">rluB_13</name>
    <name evidence="6" type="ORF">GALL_217750</name>
</gene>
<dbReference type="EMBL" id="MLJW01000152">
    <property type="protein sequence ID" value="OIQ96255.1"/>
    <property type="molecule type" value="Genomic_DNA"/>
</dbReference>
<dbReference type="GO" id="GO:0005829">
    <property type="term" value="C:cytosol"/>
    <property type="evidence" value="ECO:0007669"/>
    <property type="project" value="UniProtKB-ARBA"/>
</dbReference>
<dbReference type="NCBIfam" id="TIGR00093">
    <property type="entry name" value="pseudouridine synthase"/>
    <property type="match status" value="1"/>
</dbReference>
<dbReference type="SUPFAM" id="SSF55174">
    <property type="entry name" value="Alpha-L RNA-binding motif"/>
    <property type="match status" value="1"/>
</dbReference>
<dbReference type="Gene3D" id="3.30.70.580">
    <property type="entry name" value="Pseudouridine synthase I, catalytic domain, N-terminal subdomain"/>
    <property type="match status" value="1"/>
</dbReference>
<protein>
    <submittedName>
        <fullName evidence="6">Ribosomal large subunit pseudouridine synthase B</fullName>
        <ecNumber evidence="6">5.4.99.22</ecNumber>
    </submittedName>
</protein>
<sequence>MPRQRKSGGRAAARTPFRPPTAKPKRETPDEGPRSGAPQAGRRGRPRPEPVPEATTKLHKALADAGLGSRRELEQWILAGRVSVNGEPAHVGQRIGPQDKVRVNGKLVHLRFADRRPRVLLYHKPEGEIVSREDPQGRPSVFGKLPRIGGGRWIAVGRLDFNSCGLLLFTSDGALADRLMHPRSEIEREYAVRVVGELSLAAKEKLVQGVELEDGVAHFGRLVEGGGEGTNRWYRVTLTEGRNREVRRMFEAVGVTVSRLMRVRYGPVQLPPRLKRGMVLELSPAEVSALIKQLPAASLRFVSAPDDGEISEETEA</sequence>
<dbReference type="InterPro" id="IPR006145">
    <property type="entry name" value="PsdUridine_synth_RsuA/RluA"/>
</dbReference>
<reference evidence="6" key="1">
    <citation type="submission" date="2016-10" db="EMBL/GenBank/DDBJ databases">
        <title>Sequence of Gallionella enrichment culture.</title>
        <authorList>
            <person name="Poehlein A."/>
            <person name="Muehling M."/>
            <person name="Daniel R."/>
        </authorList>
    </citation>
    <scope>NUCLEOTIDE SEQUENCE</scope>
</reference>
<feature type="region of interest" description="Disordered" evidence="4">
    <location>
        <begin position="1"/>
        <end position="56"/>
    </location>
</feature>
<dbReference type="Pfam" id="PF01479">
    <property type="entry name" value="S4"/>
    <property type="match status" value="1"/>
</dbReference>
<dbReference type="FunFam" id="3.10.290.10:FF:000003">
    <property type="entry name" value="Pseudouridine synthase"/>
    <property type="match status" value="1"/>
</dbReference>
<dbReference type="GO" id="GO:0001522">
    <property type="term" value="P:pseudouridine synthesis"/>
    <property type="evidence" value="ECO:0007669"/>
    <property type="project" value="InterPro"/>
</dbReference>
<accession>A0A1J5RW89</accession>
<dbReference type="CDD" id="cd00165">
    <property type="entry name" value="S4"/>
    <property type="match status" value="1"/>
</dbReference>
<keyword evidence="3 6" id="KW-0413">Isomerase</keyword>
<dbReference type="GO" id="GO:0160139">
    <property type="term" value="F:23S rRNA pseudouridine(2605) synthase activity"/>
    <property type="evidence" value="ECO:0007669"/>
    <property type="project" value="UniProtKB-EC"/>
</dbReference>
<dbReference type="Gene3D" id="3.10.290.10">
    <property type="entry name" value="RNA-binding S4 domain"/>
    <property type="match status" value="1"/>
</dbReference>
<dbReference type="Pfam" id="PF00849">
    <property type="entry name" value="PseudoU_synth_2"/>
    <property type="match status" value="1"/>
</dbReference>